<dbReference type="Proteomes" id="UP000285636">
    <property type="component" value="Unassembled WGS sequence"/>
</dbReference>
<protein>
    <submittedName>
        <fullName evidence="1">Uncharacterized protein</fullName>
    </submittedName>
</protein>
<name>A0A423I4U9_9PSED</name>
<organism evidence="1 2">
    <name type="scientific">Pseudomonas brassicacearum</name>
    <dbReference type="NCBI Taxonomy" id="930166"/>
    <lineage>
        <taxon>Bacteria</taxon>
        <taxon>Pseudomonadati</taxon>
        <taxon>Pseudomonadota</taxon>
        <taxon>Gammaproteobacteria</taxon>
        <taxon>Pseudomonadales</taxon>
        <taxon>Pseudomonadaceae</taxon>
        <taxon>Pseudomonas</taxon>
    </lineage>
</organism>
<comment type="caution">
    <text evidence="1">The sequence shown here is derived from an EMBL/GenBank/DDBJ whole genome shotgun (WGS) entry which is preliminary data.</text>
</comment>
<accession>A0A423I4U9</accession>
<dbReference type="AlphaFoldDB" id="A0A423I4U9"/>
<evidence type="ECO:0000313" key="1">
    <source>
        <dbReference type="EMBL" id="RON20434.1"/>
    </source>
</evidence>
<dbReference type="EMBL" id="MOBK01000006">
    <property type="protein sequence ID" value="RON20434.1"/>
    <property type="molecule type" value="Genomic_DNA"/>
</dbReference>
<reference evidence="1 2" key="1">
    <citation type="submission" date="2016-10" db="EMBL/GenBank/DDBJ databases">
        <title>Comparative genome analysis of multiple Pseudomonas spp. focuses on biocontrol and plant growth promoting traits.</title>
        <authorList>
            <person name="Tao X.-Y."/>
            <person name="Taylor C.G."/>
        </authorList>
    </citation>
    <scope>NUCLEOTIDE SEQUENCE [LARGE SCALE GENOMIC DNA]</scope>
    <source>
        <strain evidence="1 2">38D7</strain>
    </source>
</reference>
<evidence type="ECO:0000313" key="2">
    <source>
        <dbReference type="Proteomes" id="UP000285636"/>
    </source>
</evidence>
<proteinExistence type="predicted"/>
<sequence length="63" mass="7258">MTKSLRRRCQMKFAGYDHRCCAKVPRIGTKEAYFRVIVAGRYTLQRFADQFSVARVCIPLAGD</sequence>
<gene>
    <name evidence="1" type="ORF">BK660_15325</name>
</gene>